<sequence length="110" mass="11949">MKKLQVLLLLLWCSVLALASQASPLTCISQYSANQQVASENNTLAAILFQEINYTDPEALPLLDETLFTTIAQSLLKLSPLTFLSEQQVLVSHSSSKSDNGLHTIFTAGP</sequence>
<evidence type="ECO:0000313" key="2">
    <source>
        <dbReference type="EMBL" id="MER2996731.1"/>
    </source>
</evidence>
<keyword evidence="1" id="KW-0732">Signal</keyword>
<gene>
    <name evidence="2" type="ORF">ABS362_04190</name>
</gene>
<evidence type="ECO:0000256" key="1">
    <source>
        <dbReference type="SAM" id="SignalP"/>
    </source>
</evidence>
<dbReference type="EMBL" id="JBEOKT010000003">
    <property type="protein sequence ID" value="MER2996731.1"/>
    <property type="molecule type" value="Genomic_DNA"/>
</dbReference>
<dbReference type="Proteomes" id="UP001476807">
    <property type="component" value="Unassembled WGS sequence"/>
</dbReference>
<feature type="chain" id="PRO_5046317974" evidence="1">
    <location>
        <begin position="20"/>
        <end position="110"/>
    </location>
</feature>
<evidence type="ECO:0000313" key="3">
    <source>
        <dbReference type="Proteomes" id="UP001476807"/>
    </source>
</evidence>
<keyword evidence="3" id="KW-1185">Reference proteome</keyword>
<protein>
    <submittedName>
        <fullName evidence="2">Uncharacterized protein</fullName>
    </submittedName>
</protein>
<name>A0ABV1RQT1_9BACT</name>
<accession>A0ABV1RQT1</accession>
<comment type="caution">
    <text evidence="2">The sequence shown here is derived from an EMBL/GenBank/DDBJ whole genome shotgun (WGS) entry which is preliminary data.</text>
</comment>
<proteinExistence type="predicted"/>
<organism evidence="2 3">
    <name type="scientific">Pontibacter populi</name>
    <dbReference type="NCBI Taxonomy" id="890055"/>
    <lineage>
        <taxon>Bacteria</taxon>
        <taxon>Pseudomonadati</taxon>
        <taxon>Bacteroidota</taxon>
        <taxon>Cytophagia</taxon>
        <taxon>Cytophagales</taxon>
        <taxon>Hymenobacteraceae</taxon>
        <taxon>Pontibacter</taxon>
    </lineage>
</organism>
<feature type="signal peptide" evidence="1">
    <location>
        <begin position="1"/>
        <end position="19"/>
    </location>
</feature>
<reference evidence="2 3" key="1">
    <citation type="submission" date="2024-06" db="EMBL/GenBank/DDBJ databases">
        <title>Pontibacter populi HYL7-15.</title>
        <authorList>
            <person name="Kim M.K."/>
        </authorList>
    </citation>
    <scope>NUCLEOTIDE SEQUENCE [LARGE SCALE GENOMIC DNA]</scope>
    <source>
        <strain evidence="2 3">HYL7-15</strain>
    </source>
</reference>